<evidence type="ECO:0008006" key="3">
    <source>
        <dbReference type="Google" id="ProtNLM"/>
    </source>
</evidence>
<organism evidence="1 2">
    <name type="scientific">Galerina marginata (strain CBS 339.88)</name>
    <dbReference type="NCBI Taxonomy" id="685588"/>
    <lineage>
        <taxon>Eukaryota</taxon>
        <taxon>Fungi</taxon>
        <taxon>Dikarya</taxon>
        <taxon>Basidiomycota</taxon>
        <taxon>Agaricomycotina</taxon>
        <taxon>Agaricomycetes</taxon>
        <taxon>Agaricomycetidae</taxon>
        <taxon>Agaricales</taxon>
        <taxon>Agaricineae</taxon>
        <taxon>Strophariaceae</taxon>
        <taxon>Galerina</taxon>
    </lineage>
</organism>
<evidence type="ECO:0000313" key="1">
    <source>
        <dbReference type="EMBL" id="KDR69283.1"/>
    </source>
</evidence>
<reference evidence="2" key="1">
    <citation type="journal article" date="2014" name="Proc. Natl. Acad. Sci. U.S.A.">
        <title>Extensive sampling of basidiomycete genomes demonstrates inadequacy of the white-rot/brown-rot paradigm for wood decay fungi.</title>
        <authorList>
            <person name="Riley R."/>
            <person name="Salamov A.A."/>
            <person name="Brown D.W."/>
            <person name="Nagy L.G."/>
            <person name="Floudas D."/>
            <person name="Held B.W."/>
            <person name="Levasseur A."/>
            <person name="Lombard V."/>
            <person name="Morin E."/>
            <person name="Otillar R."/>
            <person name="Lindquist E.A."/>
            <person name="Sun H."/>
            <person name="LaButti K.M."/>
            <person name="Schmutz J."/>
            <person name="Jabbour D."/>
            <person name="Luo H."/>
            <person name="Baker S.E."/>
            <person name="Pisabarro A.G."/>
            <person name="Walton J.D."/>
            <person name="Blanchette R.A."/>
            <person name="Henrissat B."/>
            <person name="Martin F."/>
            <person name="Cullen D."/>
            <person name="Hibbett D.S."/>
            <person name="Grigoriev I.V."/>
        </authorList>
    </citation>
    <scope>NUCLEOTIDE SEQUENCE [LARGE SCALE GENOMIC DNA]</scope>
    <source>
        <strain evidence="2">CBS 339.88</strain>
    </source>
</reference>
<dbReference type="OrthoDB" id="2745898at2759"/>
<dbReference type="SUPFAM" id="SSF81383">
    <property type="entry name" value="F-box domain"/>
    <property type="match status" value="1"/>
</dbReference>
<dbReference type="HOGENOM" id="CLU_735754_0_0_1"/>
<protein>
    <recommendedName>
        <fullName evidence="3">F-box domain-containing protein</fullName>
    </recommendedName>
</protein>
<name>A0A067SR60_GALM3</name>
<dbReference type="Proteomes" id="UP000027222">
    <property type="component" value="Unassembled WGS sequence"/>
</dbReference>
<sequence length="376" mass="43482">MDHLPPELQDEILRNLRQDKKALAACSATCRSLLPICQRHIFEYLIIGCSRIRRRLQSNSVLALPQFLQALEDYPYVGSYVRYLEIDEEYSDPTVLGEIPLEVVKCCPNLKYLSIQADLNEDFSLNLSPKSCVPVSTSVSPQSLRINILNYRHRLRNGRTWLKACAKNGIDLTRLKTLHAEVYRFVGDHAFFGDIMRYCASSLEEFTLCPGSKVAAREGVEPSVPIDLSILSNLRIFSIRLRVIYDFNRLMWLDSTPWFLRLFKTLLKRLPNPLEELNICINHQSSGSLQNHLWFEVLVDLLMDKKKFPLFRRFAILIGSFDDENAQKAIESMKYHFRKINMRGVEIDFATHIGDADYNLRAFTPDPLWPIETCFS</sequence>
<accession>A0A067SR60</accession>
<dbReference type="AlphaFoldDB" id="A0A067SR60"/>
<dbReference type="EMBL" id="KL142403">
    <property type="protein sequence ID" value="KDR69283.1"/>
    <property type="molecule type" value="Genomic_DNA"/>
</dbReference>
<proteinExistence type="predicted"/>
<gene>
    <name evidence="1" type="ORF">GALMADRAFT_926954</name>
</gene>
<keyword evidence="2" id="KW-1185">Reference proteome</keyword>
<dbReference type="InterPro" id="IPR036047">
    <property type="entry name" value="F-box-like_dom_sf"/>
</dbReference>
<evidence type="ECO:0000313" key="2">
    <source>
        <dbReference type="Proteomes" id="UP000027222"/>
    </source>
</evidence>